<proteinExistence type="predicted"/>
<dbReference type="InterPro" id="IPR012338">
    <property type="entry name" value="Beta-lactam/transpept-like"/>
</dbReference>
<dbReference type="InterPro" id="IPR045155">
    <property type="entry name" value="Beta-lactam_cat"/>
</dbReference>
<dbReference type="Pfam" id="PF13354">
    <property type="entry name" value="Beta-lactamase2"/>
    <property type="match status" value="1"/>
</dbReference>
<feature type="domain" description="Beta-lactamase class A catalytic" evidence="1">
    <location>
        <begin position="20"/>
        <end position="241"/>
    </location>
</feature>
<dbReference type="AlphaFoldDB" id="A0A429XDS2"/>
<dbReference type="PANTHER" id="PTHR35333">
    <property type="entry name" value="BETA-LACTAMASE"/>
    <property type="match status" value="1"/>
</dbReference>
<sequence>MKTAEMQIKKLIDQAGGDWGIMVEDVENDISWGYRTVASFPAESVIKIPIMAAVFSAVENKKLKLCDHVKVHLDDRVGGAGALQYLTPGIELSVYDLLVLMIVQSDNTATNALIDLVGIEHIQQTLSETGMKDSSFQRKLMVYPAQSDLQNTVTVADVNLMLRKLIDGQLVSRHACEQMIQILKWQQFRNGLPSKLPSPMPKMAGGIPKWELAHKTGWDTDRQHDVGILFTGNRTMIVSVLSDNVSSETAWNVMGDIGKIIYDYALNS</sequence>
<dbReference type="EMBL" id="QYTW02000002">
    <property type="protein sequence ID" value="RST61133.1"/>
    <property type="molecule type" value="Genomic_DNA"/>
</dbReference>
<dbReference type="PANTHER" id="PTHR35333:SF3">
    <property type="entry name" value="BETA-LACTAMASE-TYPE TRANSPEPTIDASE FOLD CONTAINING PROTEIN"/>
    <property type="match status" value="1"/>
</dbReference>
<accession>A0A429XDS2</accession>
<dbReference type="Proteomes" id="UP000287296">
    <property type="component" value="Unassembled WGS sequence"/>
</dbReference>
<dbReference type="RefSeq" id="WP_120114681.1">
    <property type="nucleotide sequence ID" value="NZ_QYTW02000002.1"/>
</dbReference>
<dbReference type="GO" id="GO:0008800">
    <property type="term" value="F:beta-lactamase activity"/>
    <property type="evidence" value="ECO:0007669"/>
    <property type="project" value="InterPro"/>
</dbReference>
<dbReference type="OrthoDB" id="9775096at2"/>
<gene>
    <name evidence="2" type="ORF">D5F11_003520</name>
</gene>
<reference evidence="2 3" key="1">
    <citation type="submission" date="2018-12" db="EMBL/GenBank/DDBJ databases">
        <authorList>
            <person name="Sun L."/>
            <person name="Chen Z."/>
        </authorList>
    </citation>
    <scope>NUCLEOTIDE SEQUENCE [LARGE SCALE GENOMIC DNA]</scope>
    <source>
        <strain evidence="2 3">LMG 29736</strain>
    </source>
</reference>
<evidence type="ECO:0000313" key="3">
    <source>
        <dbReference type="Proteomes" id="UP000287296"/>
    </source>
</evidence>
<comment type="caution">
    <text evidence="2">The sequence shown here is derived from an EMBL/GenBank/DDBJ whole genome shotgun (WGS) entry which is preliminary data.</text>
</comment>
<dbReference type="GO" id="GO:0030655">
    <property type="term" value="P:beta-lactam antibiotic catabolic process"/>
    <property type="evidence" value="ECO:0007669"/>
    <property type="project" value="InterPro"/>
</dbReference>
<dbReference type="InterPro" id="IPR000871">
    <property type="entry name" value="Beta-lactam_class-A"/>
</dbReference>
<protein>
    <submittedName>
        <fullName evidence="2">Serine hydrolase</fullName>
    </submittedName>
</protein>
<organism evidence="2 3">
    <name type="scientific">Siminovitchia terrae</name>
    <name type="common">Bacillus terrae</name>
    <dbReference type="NCBI Taxonomy" id="1914933"/>
    <lineage>
        <taxon>Bacteria</taxon>
        <taxon>Bacillati</taxon>
        <taxon>Bacillota</taxon>
        <taxon>Bacilli</taxon>
        <taxon>Bacillales</taxon>
        <taxon>Bacillaceae</taxon>
        <taxon>Siminovitchia</taxon>
    </lineage>
</organism>
<name>A0A429XDS2_SIMTE</name>
<dbReference type="Gene3D" id="3.40.710.10">
    <property type="entry name" value="DD-peptidase/beta-lactamase superfamily"/>
    <property type="match status" value="1"/>
</dbReference>
<dbReference type="SUPFAM" id="SSF56601">
    <property type="entry name" value="beta-lactamase/transpeptidase-like"/>
    <property type="match status" value="1"/>
</dbReference>
<evidence type="ECO:0000313" key="2">
    <source>
        <dbReference type="EMBL" id="RST61133.1"/>
    </source>
</evidence>
<evidence type="ECO:0000259" key="1">
    <source>
        <dbReference type="Pfam" id="PF13354"/>
    </source>
</evidence>
<dbReference type="GO" id="GO:0046677">
    <property type="term" value="P:response to antibiotic"/>
    <property type="evidence" value="ECO:0007669"/>
    <property type="project" value="InterPro"/>
</dbReference>
<keyword evidence="2" id="KW-0378">Hydrolase</keyword>